<feature type="region of interest" description="Disordered" evidence="1">
    <location>
        <begin position="115"/>
        <end position="153"/>
    </location>
</feature>
<dbReference type="PANTHER" id="PTHR33327:SF3">
    <property type="entry name" value="RNA-DIRECTED DNA POLYMERASE"/>
    <property type="match status" value="1"/>
</dbReference>
<name>A0A9Q0N4K6_9DIPT</name>
<proteinExistence type="predicted"/>
<evidence type="ECO:0000313" key="2">
    <source>
        <dbReference type="EMBL" id="KAJ6642519.1"/>
    </source>
</evidence>
<evidence type="ECO:0000256" key="1">
    <source>
        <dbReference type="SAM" id="MobiDB-lite"/>
    </source>
</evidence>
<dbReference type="PANTHER" id="PTHR33327">
    <property type="entry name" value="ENDONUCLEASE"/>
    <property type="match status" value="1"/>
</dbReference>
<feature type="compositionally biased region" description="Polar residues" evidence="1">
    <location>
        <begin position="119"/>
        <end position="128"/>
    </location>
</feature>
<sequence>MINSNHKKISKLLQDTVLGDKKPSGLLNEMKRLSTPEINEELLKTLWIKRLPTEVRVILSTSTQTLAEMSELADKIVEVANLSNVNAVSKSMQQTSDSQISSLERCIAQLTKAVDKLNQRNSDQRTGPSNRSRSKSRGRSSDNRAATPTKKNSTKIFGITSSLVLKRESAPNHAISIQKTTPLNCNLTPITHHRSELERCVKITPNVDSSGKRKNINLNNELFIGDNNTTPNSPKSPTNQPINVLGEKISCCSVVNENPINLNATINRLTVTDHNLNKGFLIDSGADVSFTTDIRWTPGESNEVADFLSRIQGVSSDGKIDFELLAKEQENDSELKSILEKEQVGDNLSKTPSRNVLKIQFEADKPRTHGKPFEFGTYRMLNLSNFGTHQQDMLTTHVRDLFVRFAQIVQHIAMLQTCIS</sequence>
<gene>
    <name evidence="2" type="ORF">Bhyg_07470</name>
</gene>
<keyword evidence="3" id="KW-1185">Reference proteome</keyword>
<accession>A0A9Q0N4K6</accession>
<organism evidence="2 3">
    <name type="scientific">Pseudolycoriella hygida</name>
    <dbReference type="NCBI Taxonomy" id="35572"/>
    <lineage>
        <taxon>Eukaryota</taxon>
        <taxon>Metazoa</taxon>
        <taxon>Ecdysozoa</taxon>
        <taxon>Arthropoda</taxon>
        <taxon>Hexapoda</taxon>
        <taxon>Insecta</taxon>
        <taxon>Pterygota</taxon>
        <taxon>Neoptera</taxon>
        <taxon>Endopterygota</taxon>
        <taxon>Diptera</taxon>
        <taxon>Nematocera</taxon>
        <taxon>Sciaroidea</taxon>
        <taxon>Sciaridae</taxon>
        <taxon>Pseudolycoriella</taxon>
    </lineage>
</organism>
<dbReference type="OrthoDB" id="7742044at2759"/>
<comment type="caution">
    <text evidence="2">The sequence shown here is derived from an EMBL/GenBank/DDBJ whole genome shotgun (WGS) entry which is preliminary data.</text>
</comment>
<reference evidence="2" key="1">
    <citation type="submission" date="2022-07" db="EMBL/GenBank/DDBJ databases">
        <authorList>
            <person name="Trinca V."/>
            <person name="Uliana J.V.C."/>
            <person name="Torres T.T."/>
            <person name="Ward R.J."/>
            <person name="Monesi N."/>
        </authorList>
    </citation>
    <scope>NUCLEOTIDE SEQUENCE</scope>
    <source>
        <strain evidence="2">HSMRA1968</strain>
        <tissue evidence="2">Whole embryos</tissue>
    </source>
</reference>
<dbReference type="AlphaFoldDB" id="A0A9Q0N4K6"/>
<dbReference type="EMBL" id="WJQU01000002">
    <property type="protein sequence ID" value="KAJ6642519.1"/>
    <property type="molecule type" value="Genomic_DNA"/>
</dbReference>
<evidence type="ECO:0000313" key="3">
    <source>
        <dbReference type="Proteomes" id="UP001151699"/>
    </source>
</evidence>
<evidence type="ECO:0008006" key="4">
    <source>
        <dbReference type="Google" id="ProtNLM"/>
    </source>
</evidence>
<protein>
    <recommendedName>
        <fullName evidence="4">Peptidase A2 domain-containing protein</fullName>
    </recommendedName>
</protein>
<dbReference type="Proteomes" id="UP001151699">
    <property type="component" value="Chromosome B"/>
</dbReference>